<organism evidence="4 5">
    <name type="scientific">Immersiella caudata</name>
    <dbReference type="NCBI Taxonomy" id="314043"/>
    <lineage>
        <taxon>Eukaryota</taxon>
        <taxon>Fungi</taxon>
        <taxon>Dikarya</taxon>
        <taxon>Ascomycota</taxon>
        <taxon>Pezizomycotina</taxon>
        <taxon>Sordariomycetes</taxon>
        <taxon>Sordariomycetidae</taxon>
        <taxon>Sordariales</taxon>
        <taxon>Lasiosphaeriaceae</taxon>
        <taxon>Immersiella</taxon>
    </lineage>
</organism>
<dbReference type="GO" id="GO:0016236">
    <property type="term" value="P:macroautophagy"/>
    <property type="evidence" value="ECO:0007669"/>
    <property type="project" value="TreeGrafter"/>
</dbReference>
<dbReference type="AlphaFoldDB" id="A0AA40CCN9"/>
<dbReference type="InterPro" id="IPR000782">
    <property type="entry name" value="FAS1_domain"/>
</dbReference>
<dbReference type="InterPro" id="IPR036378">
    <property type="entry name" value="FAS1_dom_sf"/>
</dbReference>
<accession>A0AA40CCN9</accession>
<keyword evidence="5" id="KW-1185">Reference proteome</keyword>
<feature type="signal peptide" evidence="2">
    <location>
        <begin position="1"/>
        <end position="17"/>
    </location>
</feature>
<evidence type="ECO:0000256" key="2">
    <source>
        <dbReference type="SAM" id="SignalP"/>
    </source>
</evidence>
<name>A0AA40CCN9_9PEZI</name>
<sequence length="373" mass="38436">MRLSHLLPLGLVACVSAQSLLDVLAANQGNLSTLSTLLQTVPDIVQMLSTAQNVTILAPSNDAFARLMARNPRSAELTRNPRLLTGVLQYHVLVGRLPASEFSTVPKFQPTLLDTPFANVTGGQRVQLTFVNNTAMVFSGYKQAANVVMADVAFSGGLIHIIDNVLTVPANPAQTAINTGLTSLAGALTTAQLADGVNSLTDITIFAPTNDAFEAIGSAVGTLSPQTLAGILAYHVLTNQIQFSTSLIAAGNPATFMTAQGTNITIRRENGALFVNSARVLIPDILTTNGIVHVIDNVLNPNNASVSPDTGAATQAPAFVGVTSVINSPFTTGIVPASTFVPANVPLNAGAASAVPVLSMLVAAGAALLAARL</sequence>
<evidence type="ECO:0000313" key="4">
    <source>
        <dbReference type="EMBL" id="KAK0633577.1"/>
    </source>
</evidence>
<dbReference type="Proteomes" id="UP001175000">
    <property type="component" value="Unassembled WGS sequence"/>
</dbReference>
<evidence type="ECO:0000256" key="1">
    <source>
        <dbReference type="SAM" id="Phobius"/>
    </source>
</evidence>
<dbReference type="PANTHER" id="PTHR10900">
    <property type="entry name" value="PERIOSTIN-RELATED"/>
    <property type="match status" value="1"/>
</dbReference>
<dbReference type="EMBL" id="JAULSU010000001">
    <property type="protein sequence ID" value="KAK0633577.1"/>
    <property type="molecule type" value="Genomic_DNA"/>
</dbReference>
<keyword evidence="2" id="KW-0732">Signal</keyword>
<comment type="caution">
    <text evidence="4">The sequence shown here is derived from an EMBL/GenBank/DDBJ whole genome shotgun (WGS) entry which is preliminary data.</text>
</comment>
<feature type="domain" description="FAS1" evidence="3">
    <location>
        <begin position="18"/>
        <end position="166"/>
    </location>
</feature>
<evidence type="ECO:0000313" key="5">
    <source>
        <dbReference type="Proteomes" id="UP001175000"/>
    </source>
</evidence>
<proteinExistence type="predicted"/>
<dbReference type="GO" id="GO:0000329">
    <property type="term" value="C:fungal-type vacuole membrane"/>
    <property type="evidence" value="ECO:0007669"/>
    <property type="project" value="TreeGrafter"/>
</dbReference>
<dbReference type="SMART" id="SM00554">
    <property type="entry name" value="FAS1"/>
    <property type="match status" value="2"/>
</dbReference>
<evidence type="ECO:0000259" key="3">
    <source>
        <dbReference type="PROSITE" id="PS50213"/>
    </source>
</evidence>
<keyword evidence="1" id="KW-1133">Transmembrane helix</keyword>
<reference evidence="4" key="1">
    <citation type="submission" date="2023-06" db="EMBL/GenBank/DDBJ databases">
        <title>Genome-scale phylogeny and comparative genomics of the fungal order Sordariales.</title>
        <authorList>
            <consortium name="Lawrence Berkeley National Laboratory"/>
            <person name="Hensen N."/>
            <person name="Bonometti L."/>
            <person name="Westerberg I."/>
            <person name="Brannstrom I.O."/>
            <person name="Guillou S."/>
            <person name="Cros-Aarteil S."/>
            <person name="Calhoun S."/>
            <person name="Haridas S."/>
            <person name="Kuo A."/>
            <person name="Mondo S."/>
            <person name="Pangilinan J."/>
            <person name="Riley R."/>
            <person name="Labutti K."/>
            <person name="Andreopoulos B."/>
            <person name="Lipzen A."/>
            <person name="Chen C."/>
            <person name="Yanf M."/>
            <person name="Daum C."/>
            <person name="Ng V."/>
            <person name="Clum A."/>
            <person name="Steindorff A."/>
            <person name="Ohm R."/>
            <person name="Martin F."/>
            <person name="Silar P."/>
            <person name="Natvig D."/>
            <person name="Lalanne C."/>
            <person name="Gautier V."/>
            <person name="Ament-Velasquez S.L."/>
            <person name="Kruys A."/>
            <person name="Hutchinson M.I."/>
            <person name="Powell A.J."/>
            <person name="Barry K."/>
            <person name="Miller A.N."/>
            <person name="Grigoriev I.V."/>
            <person name="Debuchy R."/>
            <person name="Gladieux P."/>
            <person name="Thoren M.H."/>
            <person name="Johannesson H."/>
        </authorList>
    </citation>
    <scope>NUCLEOTIDE SEQUENCE</scope>
    <source>
        <strain evidence="4">CBS 606.72</strain>
    </source>
</reference>
<feature type="domain" description="FAS1" evidence="3">
    <location>
        <begin position="162"/>
        <end position="299"/>
    </location>
</feature>
<dbReference type="PANTHER" id="PTHR10900:SF77">
    <property type="entry name" value="FI19380P1"/>
    <property type="match status" value="1"/>
</dbReference>
<keyword evidence="1" id="KW-0472">Membrane</keyword>
<gene>
    <name evidence="4" type="ORF">B0T14DRAFT_417802</name>
</gene>
<dbReference type="Gene3D" id="2.30.180.10">
    <property type="entry name" value="FAS1 domain"/>
    <property type="match status" value="2"/>
</dbReference>
<keyword evidence="1" id="KW-0812">Transmembrane</keyword>
<dbReference type="Pfam" id="PF02469">
    <property type="entry name" value="Fasciclin"/>
    <property type="match status" value="2"/>
</dbReference>
<protein>
    <submittedName>
        <fullName evidence="4">FAS1 domain-containing protein</fullName>
    </submittedName>
</protein>
<feature type="chain" id="PRO_5041203170" evidence="2">
    <location>
        <begin position="18"/>
        <end position="373"/>
    </location>
</feature>
<dbReference type="SUPFAM" id="SSF82153">
    <property type="entry name" value="FAS1 domain"/>
    <property type="match status" value="2"/>
</dbReference>
<dbReference type="InterPro" id="IPR050904">
    <property type="entry name" value="Adhesion/Biosynth-related"/>
</dbReference>
<dbReference type="PROSITE" id="PS50213">
    <property type="entry name" value="FAS1"/>
    <property type="match status" value="2"/>
</dbReference>
<feature type="transmembrane region" description="Helical" evidence="1">
    <location>
        <begin position="349"/>
        <end position="371"/>
    </location>
</feature>